<dbReference type="PANTHER" id="PTHR48022:SF2">
    <property type="entry name" value="PLASTIDIC GLUCOSE TRANSPORTER 4"/>
    <property type="match status" value="1"/>
</dbReference>
<sequence>MSTRSKTSLARILYYIVPNTITGFAYGWEVASMGGILAMPAFLEYMHTPSDFTQGIMTAALIAGEFFGTLFIGLFCSDRLGRRFTIILSCAIYLVGQAILVASQNRGMFIAGRVINGLGAGPLFQTMAFYTAEISPTEIRGRLVATLNAGIALGILVAYWVQYGFLSIPGNAAWRSCFALQLIPGVIVAIVIWFRPESPRWLVQHDKQEMALKVLADLHADGDTTSNLVRAELEEIRVVVSLEQSPDAPSYINLLFGRDYRRRSALAMGLQCMQQLSGANIVLYYAGKVFAQTGRTGAQAALLANGISSALLFGATTSLTIMIDYYGRRRPIFIGHGTMGTCLVIVGSILIGFGAPHFDHTTQAVQFTFQDKDAGNAAVAFMFLFQVAFGAFSSSVPWTFQNEVFPVIARARGTALSVATNFFTNFWLGLYIPKALNTASWRVYFIFGALNFTSMVLGYLFYPETTGKSLEELDLLFTPERSAWVFRDRDACSKRPILSHSLSDDPEIVAHELRKRLVLEKGGDAQMAEDLGQSFEVKSAHREVAHNEFEVEK</sequence>
<comment type="subcellular location">
    <subcellularLocation>
        <location evidence="1">Membrane</location>
        <topology evidence="1">Multi-pass membrane protein</topology>
    </subcellularLocation>
</comment>
<dbReference type="InterPro" id="IPR020846">
    <property type="entry name" value="MFS_dom"/>
</dbReference>
<dbReference type="Proteomes" id="UP001172673">
    <property type="component" value="Unassembled WGS sequence"/>
</dbReference>
<dbReference type="AlphaFoldDB" id="A0AA38TXN7"/>
<keyword evidence="4 8" id="KW-0812">Transmembrane</keyword>
<gene>
    <name evidence="10" type="primary">HGT1_2</name>
    <name evidence="10" type="ORF">H2200_013283</name>
</gene>
<accession>A0AA38TXN7</accession>
<comment type="similarity">
    <text evidence="2 7">Belongs to the major facilitator superfamily. Sugar transporter (TC 2.A.1.1) family.</text>
</comment>
<dbReference type="InterPro" id="IPR003663">
    <property type="entry name" value="Sugar/inositol_transpt"/>
</dbReference>
<dbReference type="GO" id="GO:0016020">
    <property type="term" value="C:membrane"/>
    <property type="evidence" value="ECO:0007669"/>
    <property type="project" value="UniProtKB-SubCell"/>
</dbReference>
<evidence type="ECO:0000256" key="8">
    <source>
        <dbReference type="SAM" id="Phobius"/>
    </source>
</evidence>
<evidence type="ECO:0000256" key="3">
    <source>
        <dbReference type="ARBA" id="ARBA00022448"/>
    </source>
</evidence>
<keyword evidence="6 8" id="KW-0472">Membrane</keyword>
<evidence type="ECO:0000256" key="1">
    <source>
        <dbReference type="ARBA" id="ARBA00004141"/>
    </source>
</evidence>
<evidence type="ECO:0000259" key="9">
    <source>
        <dbReference type="PROSITE" id="PS50850"/>
    </source>
</evidence>
<dbReference type="InterPro" id="IPR005828">
    <property type="entry name" value="MFS_sugar_transport-like"/>
</dbReference>
<dbReference type="Pfam" id="PF00083">
    <property type="entry name" value="Sugar_tr"/>
    <property type="match status" value="1"/>
</dbReference>
<keyword evidence="11" id="KW-1185">Reference proteome</keyword>
<feature type="transmembrane region" description="Helical" evidence="8">
    <location>
        <begin position="108"/>
        <end position="131"/>
    </location>
</feature>
<feature type="transmembrane region" description="Helical" evidence="8">
    <location>
        <begin position="413"/>
        <end position="432"/>
    </location>
</feature>
<dbReference type="InterPro" id="IPR036259">
    <property type="entry name" value="MFS_trans_sf"/>
</dbReference>
<dbReference type="FunFam" id="1.20.1250.20:FF:000134">
    <property type="entry name" value="MFS sugar transporter protein"/>
    <property type="match status" value="1"/>
</dbReference>
<feature type="transmembrane region" description="Helical" evidence="8">
    <location>
        <begin position="173"/>
        <end position="194"/>
    </location>
</feature>
<reference evidence="10" key="1">
    <citation type="submission" date="2022-10" db="EMBL/GenBank/DDBJ databases">
        <title>Culturing micro-colonial fungi from biological soil crusts in the Mojave desert and describing Neophaeococcomyces mojavensis, and introducing the new genera and species Taxawa tesnikishii.</title>
        <authorList>
            <person name="Kurbessoian T."/>
            <person name="Stajich J.E."/>
        </authorList>
    </citation>
    <scope>NUCLEOTIDE SEQUENCE</scope>
    <source>
        <strain evidence="10">TK_41</strain>
    </source>
</reference>
<keyword evidence="3 7" id="KW-0813">Transport</keyword>
<dbReference type="PRINTS" id="PR00171">
    <property type="entry name" value="SUGRTRNSPORT"/>
</dbReference>
<feature type="transmembrane region" description="Helical" evidence="8">
    <location>
        <begin position="55"/>
        <end position="77"/>
    </location>
</feature>
<keyword evidence="5 8" id="KW-1133">Transmembrane helix</keyword>
<proteinExistence type="inferred from homology"/>
<dbReference type="InterPro" id="IPR050360">
    <property type="entry name" value="MFS_Sugar_Transporters"/>
</dbReference>
<protein>
    <submittedName>
        <fullName evidence="10">High affinity glucose transporter</fullName>
    </submittedName>
</protein>
<evidence type="ECO:0000256" key="6">
    <source>
        <dbReference type="ARBA" id="ARBA00023136"/>
    </source>
</evidence>
<feature type="transmembrane region" description="Helical" evidence="8">
    <location>
        <begin position="444"/>
        <end position="462"/>
    </location>
</feature>
<comment type="caution">
    <text evidence="10">The sequence shown here is derived from an EMBL/GenBank/DDBJ whole genome shotgun (WGS) entry which is preliminary data.</text>
</comment>
<organism evidence="10 11">
    <name type="scientific">Cladophialophora chaetospira</name>
    <dbReference type="NCBI Taxonomy" id="386627"/>
    <lineage>
        <taxon>Eukaryota</taxon>
        <taxon>Fungi</taxon>
        <taxon>Dikarya</taxon>
        <taxon>Ascomycota</taxon>
        <taxon>Pezizomycotina</taxon>
        <taxon>Eurotiomycetes</taxon>
        <taxon>Chaetothyriomycetidae</taxon>
        <taxon>Chaetothyriales</taxon>
        <taxon>Herpotrichiellaceae</taxon>
        <taxon>Cladophialophora</taxon>
    </lineage>
</organism>
<dbReference type="PROSITE" id="PS50850">
    <property type="entry name" value="MFS"/>
    <property type="match status" value="1"/>
</dbReference>
<name>A0AA38TXN7_9EURO</name>
<feature type="transmembrane region" description="Helical" evidence="8">
    <location>
        <begin position="84"/>
        <end position="102"/>
    </location>
</feature>
<keyword evidence="10" id="KW-0762">Sugar transport</keyword>
<evidence type="ECO:0000313" key="10">
    <source>
        <dbReference type="EMBL" id="KAJ9602163.1"/>
    </source>
</evidence>
<dbReference type="NCBIfam" id="TIGR00879">
    <property type="entry name" value="SP"/>
    <property type="match status" value="1"/>
</dbReference>
<dbReference type="Gene3D" id="1.20.1250.20">
    <property type="entry name" value="MFS general substrate transporter like domains"/>
    <property type="match status" value="1"/>
</dbReference>
<evidence type="ECO:0000256" key="7">
    <source>
        <dbReference type="RuleBase" id="RU003346"/>
    </source>
</evidence>
<feature type="transmembrane region" description="Helical" evidence="8">
    <location>
        <begin position="374"/>
        <end position="392"/>
    </location>
</feature>
<evidence type="ECO:0000313" key="11">
    <source>
        <dbReference type="Proteomes" id="UP001172673"/>
    </source>
</evidence>
<evidence type="ECO:0000256" key="2">
    <source>
        <dbReference type="ARBA" id="ARBA00010992"/>
    </source>
</evidence>
<feature type="transmembrane region" description="Helical" evidence="8">
    <location>
        <begin position="143"/>
        <end position="161"/>
    </location>
</feature>
<dbReference type="EMBL" id="JAPDRK010000028">
    <property type="protein sequence ID" value="KAJ9602163.1"/>
    <property type="molecule type" value="Genomic_DNA"/>
</dbReference>
<evidence type="ECO:0000256" key="5">
    <source>
        <dbReference type="ARBA" id="ARBA00022989"/>
    </source>
</evidence>
<dbReference type="PROSITE" id="PS00216">
    <property type="entry name" value="SUGAR_TRANSPORT_1"/>
    <property type="match status" value="1"/>
</dbReference>
<dbReference type="SUPFAM" id="SSF103473">
    <property type="entry name" value="MFS general substrate transporter"/>
    <property type="match status" value="1"/>
</dbReference>
<feature type="transmembrane region" description="Helical" evidence="8">
    <location>
        <begin position="12"/>
        <end position="43"/>
    </location>
</feature>
<dbReference type="InterPro" id="IPR005829">
    <property type="entry name" value="Sugar_transporter_CS"/>
</dbReference>
<dbReference type="PANTHER" id="PTHR48022">
    <property type="entry name" value="PLASTIDIC GLUCOSE TRANSPORTER 4"/>
    <property type="match status" value="1"/>
</dbReference>
<evidence type="ECO:0000256" key="4">
    <source>
        <dbReference type="ARBA" id="ARBA00022692"/>
    </source>
</evidence>
<feature type="transmembrane region" description="Helical" evidence="8">
    <location>
        <begin position="298"/>
        <end position="321"/>
    </location>
</feature>
<feature type="domain" description="Major facilitator superfamily (MFS) profile" evidence="9">
    <location>
        <begin position="15"/>
        <end position="466"/>
    </location>
</feature>
<dbReference type="GO" id="GO:0005351">
    <property type="term" value="F:carbohydrate:proton symporter activity"/>
    <property type="evidence" value="ECO:0007669"/>
    <property type="project" value="TreeGrafter"/>
</dbReference>
<feature type="transmembrane region" description="Helical" evidence="8">
    <location>
        <begin position="333"/>
        <end position="354"/>
    </location>
</feature>